<dbReference type="Proteomes" id="UP000607311">
    <property type="component" value="Unassembled WGS sequence"/>
</dbReference>
<organism evidence="1 2">
    <name type="scientific">Micromonospora sediminimaris</name>
    <dbReference type="NCBI Taxonomy" id="547162"/>
    <lineage>
        <taxon>Bacteria</taxon>
        <taxon>Bacillati</taxon>
        <taxon>Actinomycetota</taxon>
        <taxon>Actinomycetes</taxon>
        <taxon>Micromonosporales</taxon>
        <taxon>Micromonosporaceae</taxon>
        <taxon>Micromonospora</taxon>
    </lineage>
</organism>
<comment type="caution">
    <text evidence="1">The sequence shown here is derived from an EMBL/GenBank/DDBJ whole genome shotgun (WGS) entry which is preliminary data.</text>
</comment>
<keyword evidence="2" id="KW-1185">Reference proteome</keyword>
<evidence type="ECO:0000313" key="1">
    <source>
        <dbReference type="EMBL" id="GIJ33311.1"/>
    </source>
</evidence>
<dbReference type="AlphaFoldDB" id="A0A9W5URX1"/>
<evidence type="ECO:0000313" key="2">
    <source>
        <dbReference type="Proteomes" id="UP000607311"/>
    </source>
</evidence>
<dbReference type="EMBL" id="BOPD01000014">
    <property type="protein sequence ID" value="GIJ33311.1"/>
    <property type="molecule type" value="Genomic_DNA"/>
</dbReference>
<protein>
    <submittedName>
        <fullName evidence="1">Uncharacterized protein</fullName>
    </submittedName>
</protein>
<sequence length="81" mass="7947">MGQAARSDGRMWWAESADDEMVPTSFRSAPTVLSSPAACQLAVTPADPPGVGGVTAQPAAIIGTSDAFPGCPTGAGGDQAG</sequence>
<name>A0A9W5URX1_9ACTN</name>
<accession>A0A9W5URX1</accession>
<reference evidence="1" key="1">
    <citation type="submission" date="2021-01" db="EMBL/GenBank/DDBJ databases">
        <title>Whole genome shotgun sequence of Verrucosispora sediminis NBRC 107745.</title>
        <authorList>
            <person name="Komaki H."/>
            <person name="Tamura T."/>
        </authorList>
    </citation>
    <scope>NUCLEOTIDE SEQUENCE</scope>
    <source>
        <strain evidence="1">NBRC 107745</strain>
    </source>
</reference>
<gene>
    <name evidence="1" type="ORF">Vse01_24590</name>
</gene>
<proteinExistence type="predicted"/>